<comment type="similarity">
    <text evidence="7">Belongs to the binding-protein-dependent transport system permease family.</text>
</comment>
<dbReference type="Proteomes" id="UP000295341">
    <property type="component" value="Unassembled WGS sequence"/>
</dbReference>
<dbReference type="Pfam" id="PF00528">
    <property type="entry name" value="BPD_transp_1"/>
    <property type="match status" value="1"/>
</dbReference>
<dbReference type="GO" id="GO:0005886">
    <property type="term" value="C:plasma membrane"/>
    <property type="evidence" value="ECO:0007669"/>
    <property type="project" value="UniProtKB-SubCell"/>
</dbReference>
<evidence type="ECO:0000313" key="10">
    <source>
        <dbReference type="Proteomes" id="UP000295341"/>
    </source>
</evidence>
<evidence type="ECO:0000256" key="6">
    <source>
        <dbReference type="ARBA" id="ARBA00023136"/>
    </source>
</evidence>
<comment type="caution">
    <text evidence="9">The sequence shown here is derived from an EMBL/GenBank/DDBJ whole genome shotgun (WGS) entry which is preliminary data.</text>
</comment>
<reference evidence="9 10" key="1">
    <citation type="submission" date="2019-03" db="EMBL/GenBank/DDBJ databases">
        <title>Genomic Encyclopedia of Type Strains, Phase IV (KMG-IV): sequencing the most valuable type-strain genomes for metagenomic binning, comparative biology and taxonomic classification.</title>
        <authorList>
            <person name="Goeker M."/>
        </authorList>
    </citation>
    <scope>NUCLEOTIDE SEQUENCE [LARGE SCALE GENOMIC DNA]</scope>
    <source>
        <strain evidence="9 10">DSM 26377</strain>
    </source>
</reference>
<proteinExistence type="inferred from homology"/>
<evidence type="ECO:0000256" key="7">
    <source>
        <dbReference type="RuleBase" id="RU363032"/>
    </source>
</evidence>
<feature type="transmembrane region" description="Helical" evidence="7">
    <location>
        <begin position="83"/>
        <end position="103"/>
    </location>
</feature>
<keyword evidence="5 7" id="KW-1133">Transmembrane helix</keyword>
<dbReference type="PANTHER" id="PTHR30151:SF0">
    <property type="entry name" value="ABC TRANSPORTER PERMEASE PROTEIN MJ0413-RELATED"/>
    <property type="match status" value="1"/>
</dbReference>
<feature type="transmembrane region" description="Helical" evidence="7">
    <location>
        <begin position="123"/>
        <end position="154"/>
    </location>
</feature>
<keyword evidence="4 7" id="KW-0812">Transmembrane</keyword>
<dbReference type="InterPro" id="IPR035906">
    <property type="entry name" value="MetI-like_sf"/>
</dbReference>
<evidence type="ECO:0000256" key="1">
    <source>
        <dbReference type="ARBA" id="ARBA00004651"/>
    </source>
</evidence>
<dbReference type="RefSeq" id="WP_133881749.1">
    <property type="nucleotide sequence ID" value="NZ_MWIN01000027.1"/>
</dbReference>
<accession>A0A4R7P5A2</accession>
<dbReference type="GO" id="GO:0055085">
    <property type="term" value="P:transmembrane transport"/>
    <property type="evidence" value="ECO:0007669"/>
    <property type="project" value="InterPro"/>
</dbReference>
<dbReference type="SUPFAM" id="SSF161098">
    <property type="entry name" value="MetI-like"/>
    <property type="match status" value="1"/>
</dbReference>
<feature type="transmembrane region" description="Helical" evidence="7">
    <location>
        <begin position="20"/>
        <end position="43"/>
    </location>
</feature>
<keyword evidence="6 7" id="KW-0472">Membrane</keyword>
<evidence type="ECO:0000256" key="2">
    <source>
        <dbReference type="ARBA" id="ARBA00022448"/>
    </source>
</evidence>
<sequence>MSDDRSLWNPYTPLSPGLRRGLGIGSVLLVLGIWAVAAALALVGPNKLPAPWKVAEAFVYLAWDAENQRSLLLTATMWSVGRILSAFVLTLLIGIPIGVIMGASPRINAVLSPLIDPFRSAPVVALLPIMVMWFGIGESMKVVFLFIGAVVYLIPMVRDAMQAVPQSHWIAARDLGATPWESVRLAVLPMAMPRIADGVIVATSVMWTYITVAEYVNAREGLGQLIQNARRFSAMDQVFAGIIVIIALALITYQLMQMIKRKLFPWETQQ</sequence>
<evidence type="ECO:0000313" key="9">
    <source>
        <dbReference type="EMBL" id="TDU28170.1"/>
    </source>
</evidence>
<dbReference type="PROSITE" id="PS50928">
    <property type="entry name" value="ABC_TM1"/>
    <property type="match status" value="1"/>
</dbReference>
<keyword evidence="10" id="KW-1185">Reference proteome</keyword>
<dbReference type="CDD" id="cd06261">
    <property type="entry name" value="TM_PBP2"/>
    <property type="match status" value="1"/>
</dbReference>
<evidence type="ECO:0000256" key="3">
    <source>
        <dbReference type="ARBA" id="ARBA00022475"/>
    </source>
</evidence>
<comment type="subcellular location">
    <subcellularLocation>
        <location evidence="1 7">Cell membrane</location>
        <topology evidence="1 7">Multi-pass membrane protein</topology>
    </subcellularLocation>
</comment>
<evidence type="ECO:0000259" key="8">
    <source>
        <dbReference type="PROSITE" id="PS50928"/>
    </source>
</evidence>
<feature type="transmembrane region" description="Helical" evidence="7">
    <location>
        <begin position="238"/>
        <end position="256"/>
    </location>
</feature>
<keyword evidence="3" id="KW-1003">Cell membrane</keyword>
<feature type="domain" description="ABC transmembrane type-1" evidence="8">
    <location>
        <begin position="76"/>
        <end position="256"/>
    </location>
</feature>
<dbReference type="EMBL" id="SOBT01000009">
    <property type="protein sequence ID" value="TDU28170.1"/>
    <property type="molecule type" value="Genomic_DNA"/>
</dbReference>
<protein>
    <submittedName>
        <fullName evidence="9">NitT/TauT family transport system permease protein</fullName>
    </submittedName>
</protein>
<dbReference type="AlphaFoldDB" id="A0A4R7P5A2"/>
<organism evidence="9 10">
    <name type="scientific">Panacagrimonas perspica</name>
    <dbReference type="NCBI Taxonomy" id="381431"/>
    <lineage>
        <taxon>Bacteria</taxon>
        <taxon>Pseudomonadati</taxon>
        <taxon>Pseudomonadota</taxon>
        <taxon>Gammaproteobacteria</taxon>
        <taxon>Nevskiales</taxon>
        <taxon>Nevskiaceae</taxon>
        <taxon>Panacagrimonas</taxon>
    </lineage>
</organism>
<dbReference type="InterPro" id="IPR000515">
    <property type="entry name" value="MetI-like"/>
</dbReference>
<dbReference type="PANTHER" id="PTHR30151">
    <property type="entry name" value="ALKANE SULFONATE ABC TRANSPORTER-RELATED, MEMBRANE SUBUNIT"/>
    <property type="match status" value="1"/>
</dbReference>
<dbReference type="Gene3D" id="1.10.3720.10">
    <property type="entry name" value="MetI-like"/>
    <property type="match status" value="1"/>
</dbReference>
<name>A0A4R7P5A2_9GAMM</name>
<evidence type="ECO:0000256" key="5">
    <source>
        <dbReference type="ARBA" id="ARBA00022989"/>
    </source>
</evidence>
<dbReference type="OrthoDB" id="8138334at2"/>
<gene>
    <name evidence="9" type="ORF">DFR24_2535</name>
</gene>
<keyword evidence="2 7" id="KW-0813">Transport</keyword>
<feature type="transmembrane region" description="Helical" evidence="7">
    <location>
        <begin position="198"/>
        <end position="218"/>
    </location>
</feature>
<evidence type="ECO:0000256" key="4">
    <source>
        <dbReference type="ARBA" id="ARBA00022692"/>
    </source>
</evidence>